<evidence type="ECO:0000313" key="9">
    <source>
        <dbReference type="Proteomes" id="UP000559256"/>
    </source>
</evidence>
<comment type="caution">
    <text evidence="8">The sequence shown here is derived from an EMBL/GenBank/DDBJ whole genome shotgun (WGS) entry which is preliminary data.</text>
</comment>
<dbReference type="InterPro" id="IPR036259">
    <property type="entry name" value="MFS_trans_sf"/>
</dbReference>
<sequence length="569" mass="62653">MRPSEVVDDHLLFCQRFSLLGTTTNHNRRAILQILPWRFNEISINLISTLYIRVVNPSLQCLRPLFSIPTSFMPNDEDGSDRNGIIQGLGKEDSDLEKTGGHNENKLTDEQPQGTKLDTTSIVVDWDGPEDPENPKFWSFKAKWAATTSVSMFAFISPLSSTMVAPATFLIAEEFGIRTTLQEAMIVSIFLLAYAIGPLLSNMFYLIWNLACGFAKNEAQLVVFRFLSGIGGSAATAVGGGVLADVWLAEERGKALAVYSLAPLLGPVIGPLTAAWIAQKSTWKWVFWSTSIVGAVIQVAGFFFLTETYAPVLLERKAKRIRKALATDPEEADQNITVSTVYDGDDRTWQRIFSKALTRPFALFAREPIAQVIGVYMAFVYGIFYIYHQTPGIAGLNYLALGVGLTSASQINARYMDKVYVYYKKRNGGIGEPEFRIPSMLLGSLILPVGLFLNGWAAEKAVHWIVTDIGMAFISAGIILSFQTMQTYIVDCFTLHAASALAAVSFLRFIAGFAFPLFAPSMYERLGTGVGNSILGTVAVSIGWPAPMLLWKYGKVIRGARPLEGFVVF</sequence>
<dbReference type="GO" id="GO:0022857">
    <property type="term" value="F:transmembrane transporter activity"/>
    <property type="evidence" value="ECO:0007669"/>
    <property type="project" value="InterPro"/>
</dbReference>
<dbReference type="Proteomes" id="UP000559256">
    <property type="component" value="Unassembled WGS sequence"/>
</dbReference>
<feature type="transmembrane region" description="Helical" evidence="6">
    <location>
        <begin position="184"/>
        <end position="208"/>
    </location>
</feature>
<dbReference type="Gene3D" id="1.20.1250.20">
    <property type="entry name" value="MFS general substrate transporter like domains"/>
    <property type="match status" value="1"/>
</dbReference>
<feature type="transmembrane region" description="Helical" evidence="6">
    <location>
        <begin position="256"/>
        <end position="279"/>
    </location>
</feature>
<evidence type="ECO:0000256" key="3">
    <source>
        <dbReference type="ARBA" id="ARBA00022989"/>
    </source>
</evidence>
<feature type="transmembrane region" description="Helical" evidence="6">
    <location>
        <begin position="220"/>
        <end position="244"/>
    </location>
</feature>
<dbReference type="PANTHER" id="PTHR23502:SF60">
    <property type="entry name" value="MAJOR FACILITATOR SUPERFAMILY (MFS) PROFILE DOMAIN-CONTAINING PROTEIN-RELATED"/>
    <property type="match status" value="1"/>
</dbReference>
<feature type="transmembrane region" description="Helical" evidence="6">
    <location>
        <begin position="393"/>
        <end position="416"/>
    </location>
</feature>
<feature type="transmembrane region" description="Helical" evidence="6">
    <location>
        <begin position="437"/>
        <end position="456"/>
    </location>
</feature>
<dbReference type="CDD" id="cd17323">
    <property type="entry name" value="MFS_Tpo1_MDR_like"/>
    <property type="match status" value="1"/>
</dbReference>
<keyword evidence="2 6" id="KW-0812">Transmembrane</keyword>
<keyword evidence="4 6" id="KW-0472">Membrane</keyword>
<feature type="transmembrane region" description="Helical" evidence="6">
    <location>
        <begin position="285"/>
        <end position="314"/>
    </location>
</feature>
<dbReference type="InterPro" id="IPR011701">
    <property type="entry name" value="MFS"/>
</dbReference>
<organism evidence="8 9">
    <name type="scientific">Tetrapyrgos nigripes</name>
    <dbReference type="NCBI Taxonomy" id="182062"/>
    <lineage>
        <taxon>Eukaryota</taxon>
        <taxon>Fungi</taxon>
        <taxon>Dikarya</taxon>
        <taxon>Basidiomycota</taxon>
        <taxon>Agaricomycotina</taxon>
        <taxon>Agaricomycetes</taxon>
        <taxon>Agaricomycetidae</taxon>
        <taxon>Agaricales</taxon>
        <taxon>Marasmiineae</taxon>
        <taxon>Marasmiaceae</taxon>
        <taxon>Tetrapyrgos</taxon>
    </lineage>
</organism>
<dbReference type="InterPro" id="IPR020846">
    <property type="entry name" value="MFS_dom"/>
</dbReference>
<keyword evidence="9" id="KW-1185">Reference proteome</keyword>
<evidence type="ECO:0000313" key="8">
    <source>
        <dbReference type="EMBL" id="KAF5365179.1"/>
    </source>
</evidence>
<evidence type="ECO:0000259" key="7">
    <source>
        <dbReference type="PROSITE" id="PS50850"/>
    </source>
</evidence>
<proteinExistence type="predicted"/>
<name>A0A8H5GHI4_9AGAR</name>
<dbReference type="AlphaFoldDB" id="A0A8H5GHI4"/>
<evidence type="ECO:0000256" key="2">
    <source>
        <dbReference type="ARBA" id="ARBA00022692"/>
    </source>
</evidence>
<dbReference type="SUPFAM" id="SSF103473">
    <property type="entry name" value="MFS general substrate transporter"/>
    <property type="match status" value="1"/>
</dbReference>
<feature type="transmembrane region" description="Helical" evidence="6">
    <location>
        <begin position="494"/>
        <end position="518"/>
    </location>
</feature>
<accession>A0A8H5GHI4</accession>
<evidence type="ECO:0000256" key="6">
    <source>
        <dbReference type="SAM" id="Phobius"/>
    </source>
</evidence>
<dbReference type="EMBL" id="JAACJM010000028">
    <property type="protein sequence ID" value="KAF5365179.1"/>
    <property type="molecule type" value="Genomic_DNA"/>
</dbReference>
<feature type="transmembrane region" description="Helical" evidence="6">
    <location>
        <begin position="530"/>
        <end position="551"/>
    </location>
</feature>
<feature type="compositionally biased region" description="Basic and acidic residues" evidence="5">
    <location>
        <begin position="90"/>
        <end position="109"/>
    </location>
</feature>
<evidence type="ECO:0000256" key="4">
    <source>
        <dbReference type="ARBA" id="ARBA00023136"/>
    </source>
</evidence>
<comment type="subcellular location">
    <subcellularLocation>
        <location evidence="1">Membrane</location>
        <topology evidence="1">Multi-pass membrane protein</topology>
    </subcellularLocation>
</comment>
<feature type="domain" description="Major facilitator superfamily (MFS) profile" evidence="7">
    <location>
        <begin position="107"/>
        <end position="569"/>
    </location>
</feature>
<reference evidence="8 9" key="1">
    <citation type="journal article" date="2020" name="ISME J.">
        <title>Uncovering the hidden diversity of litter-decomposition mechanisms in mushroom-forming fungi.</title>
        <authorList>
            <person name="Floudas D."/>
            <person name="Bentzer J."/>
            <person name="Ahren D."/>
            <person name="Johansson T."/>
            <person name="Persson P."/>
            <person name="Tunlid A."/>
        </authorList>
    </citation>
    <scope>NUCLEOTIDE SEQUENCE [LARGE SCALE GENOMIC DNA]</scope>
    <source>
        <strain evidence="8 9">CBS 291.85</strain>
    </source>
</reference>
<evidence type="ECO:0000256" key="1">
    <source>
        <dbReference type="ARBA" id="ARBA00004141"/>
    </source>
</evidence>
<dbReference type="OrthoDB" id="6770063at2759"/>
<gene>
    <name evidence="8" type="ORF">D9758_005368</name>
</gene>
<dbReference type="PROSITE" id="PS50850">
    <property type="entry name" value="MFS"/>
    <property type="match status" value="1"/>
</dbReference>
<dbReference type="PANTHER" id="PTHR23502">
    <property type="entry name" value="MAJOR FACILITATOR SUPERFAMILY"/>
    <property type="match status" value="1"/>
</dbReference>
<evidence type="ECO:0000256" key="5">
    <source>
        <dbReference type="SAM" id="MobiDB-lite"/>
    </source>
</evidence>
<feature type="transmembrane region" description="Helical" evidence="6">
    <location>
        <begin position="369"/>
        <end position="387"/>
    </location>
</feature>
<feature type="region of interest" description="Disordered" evidence="5">
    <location>
        <begin position="76"/>
        <end position="113"/>
    </location>
</feature>
<dbReference type="GO" id="GO:0016020">
    <property type="term" value="C:membrane"/>
    <property type="evidence" value="ECO:0007669"/>
    <property type="project" value="UniProtKB-SubCell"/>
</dbReference>
<feature type="transmembrane region" description="Helical" evidence="6">
    <location>
        <begin position="462"/>
        <end position="482"/>
    </location>
</feature>
<dbReference type="Pfam" id="PF07690">
    <property type="entry name" value="MFS_1"/>
    <property type="match status" value="1"/>
</dbReference>
<protein>
    <recommendedName>
        <fullName evidence="7">Major facilitator superfamily (MFS) profile domain-containing protein</fullName>
    </recommendedName>
</protein>
<keyword evidence="3 6" id="KW-1133">Transmembrane helix</keyword>
<feature type="transmembrane region" description="Helical" evidence="6">
    <location>
        <begin position="150"/>
        <end position="172"/>
    </location>
</feature>